<keyword evidence="1" id="KW-0732">Signal</keyword>
<keyword evidence="3" id="KW-0255">Endonuclease</keyword>
<dbReference type="RefSeq" id="WP_242331688.1">
    <property type="nucleotide sequence ID" value="NZ_CP071872.1"/>
</dbReference>
<keyword evidence="4" id="KW-1185">Reference proteome</keyword>
<organism evidence="3 4">
    <name type="scientific">Streptomyces formicae</name>
    <dbReference type="NCBI Taxonomy" id="1616117"/>
    <lineage>
        <taxon>Bacteria</taxon>
        <taxon>Bacillati</taxon>
        <taxon>Actinomycetota</taxon>
        <taxon>Actinomycetes</taxon>
        <taxon>Kitasatosporales</taxon>
        <taxon>Streptomycetaceae</taxon>
        <taxon>Streptomyces</taxon>
    </lineage>
</organism>
<gene>
    <name evidence="3" type="ORF">J4032_16950</name>
</gene>
<proteinExistence type="predicted"/>
<evidence type="ECO:0000313" key="4">
    <source>
        <dbReference type="Proteomes" id="UP000828924"/>
    </source>
</evidence>
<dbReference type="Gene3D" id="3.60.10.10">
    <property type="entry name" value="Endonuclease/exonuclease/phosphatase"/>
    <property type="match status" value="1"/>
</dbReference>
<dbReference type="PANTHER" id="PTHR41349:SF1">
    <property type="entry name" value="PROTEIN CBG08683"/>
    <property type="match status" value="1"/>
</dbReference>
<reference evidence="3 4" key="1">
    <citation type="submission" date="2021-03" db="EMBL/GenBank/DDBJ databases">
        <title>Complete genome of Streptomyces formicae strain 1H-GS9 (DSM 100524).</title>
        <authorList>
            <person name="Atanasov K.E."/>
            <person name="Altabella T."/>
            <person name="Ferrer A."/>
        </authorList>
    </citation>
    <scope>NUCLEOTIDE SEQUENCE [LARGE SCALE GENOMIC DNA]</scope>
    <source>
        <strain evidence="3 4">1H-GS9</strain>
    </source>
</reference>
<keyword evidence="3" id="KW-0540">Nuclease</keyword>
<dbReference type="Pfam" id="PF03372">
    <property type="entry name" value="Exo_endo_phos"/>
    <property type="match status" value="1"/>
</dbReference>
<dbReference type="InterPro" id="IPR036691">
    <property type="entry name" value="Endo/exonu/phosph_ase_sf"/>
</dbReference>
<dbReference type="PANTHER" id="PTHR41349">
    <property type="match status" value="1"/>
</dbReference>
<evidence type="ECO:0000313" key="3">
    <source>
        <dbReference type="EMBL" id="UNM12979.1"/>
    </source>
</evidence>
<dbReference type="Proteomes" id="UP000828924">
    <property type="component" value="Chromosome"/>
</dbReference>
<evidence type="ECO:0000256" key="1">
    <source>
        <dbReference type="SAM" id="SignalP"/>
    </source>
</evidence>
<dbReference type="InterPro" id="IPR005135">
    <property type="entry name" value="Endo/exonuclease/phosphatase"/>
</dbReference>
<feature type="chain" id="PRO_5046997103" evidence="1">
    <location>
        <begin position="24"/>
        <end position="285"/>
    </location>
</feature>
<accession>A0ABY3WK49</accession>
<feature type="domain" description="Endonuclease/exonuclease/phosphatase" evidence="2">
    <location>
        <begin position="36"/>
        <end position="276"/>
    </location>
</feature>
<dbReference type="EMBL" id="CP071872">
    <property type="protein sequence ID" value="UNM12979.1"/>
    <property type="molecule type" value="Genomic_DNA"/>
</dbReference>
<sequence>MRNTGRALAVAVTAFALAAPATAAPAAPAADTLTVMSFNTWHGGAQVSDGINKIAQQITSAGADVVSLQEYSTDSTKKIAAKLGWYYTDTGTHVDIVSRLPFEGEDWTSTGNGVVAVKIKGIWIYSAHLSYTQYGPYNACFDNDSYETIYADEATRRKQAQEILSWAGSSPAIIAGDLNSPSHLDWTADTKSVHCNSVVAWPATKVFADAGYWDSYREVNPNEAATPGNTWSPVVKQNAGRPEPQDRIDFILYRGGSLDATSSRTWGGGSGWPSDHLAVVSRFTL</sequence>
<keyword evidence="3" id="KW-0378">Hydrolase</keyword>
<name>A0ABY3WK49_9ACTN</name>
<feature type="signal peptide" evidence="1">
    <location>
        <begin position="1"/>
        <end position="23"/>
    </location>
</feature>
<dbReference type="SUPFAM" id="SSF56219">
    <property type="entry name" value="DNase I-like"/>
    <property type="match status" value="1"/>
</dbReference>
<protein>
    <submittedName>
        <fullName evidence="3">Endonuclease/exonuclease/phosphatase family protein</fullName>
    </submittedName>
</protein>
<dbReference type="GO" id="GO:0004519">
    <property type="term" value="F:endonuclease activity"/>
    <property type="evidence" value="ECO:0007669"/>
    <property type="project" value="UniProtKB-KW"/>
</dbReference>
<evidence type="ECO:0000259" key="2">
    <source>
        <dbReference type="Pfam" id="PF03372"/>
    </source>
</evidence>